<evidence type="ECO:0000313" key="5">
    <source>
        <dbReference type="EMBL" id="KAI6653369.1"/>
    </source>
</evidence>
<name>A0AAV7JWU6_9METZ</name>
<evidence type="ECO:0000256" key="1">
    <source>
        <dbReference type="SAM" id="MobiDB-lite"/>
    </source>
</evidence>
<evidence type="ECO:0000259" key="4">
    <source>
        <dbReference type="Pfam" id="PF24545"/>
    </source>
</evidence>
<evidence type="ECO:0000259" key="3">
    <source>
        <dbReference type="Pfam" id="PF24544"/>
    </source>
</evidence>
<evidence type="ECO:0000313" key="6">
    <source>
        <dbReference type="Proteomes" id="UP001165289"/>
    </source>
</evidence>
<protein>
    <submittedName>
        <fullName evidence="5">Trafficking protein particle complex 8 isoform X1</fullName>
    </submittedName>
</protein>
<proteinExistence type="predicted"/>
<gene>
    <name evidence="5" type="ORF">LOD99_3589</name>
</gene>
<dbReference type="Pfam" id="PF24545">
    <property type="entry name" value="Ig_TPPC8_1st"/>
    <property type="match status" value="1"/>
</dbReference>
<dbReference type="InterPro" id="IPR058541">
    <property type="entry name" value="Ig_TPPC8_1st"/>
</dbReference>
<comment type="caution">
    <text evidence="5">The sequence shown here is derived from an EMBL/GenBank/DDBJ whole genome shotgun (WGS) entry which is preliminary data.</text>
</comment>
<dbReference type="Pfam" id="PF24542">
    <property type="entry name" value="Ig_TPPC8_C"/>
    <property type="match status" value="1"/>
</dbReference>
<dbReference type="PANTHER" id="PTHR12975:SF6">
    <property type="entry name" value="TRAFFICKING PROTEIN PARTICLE COMPLEX SUBUNIT 8"/>
    <property type="match status" value="1"/>
</dbReference>
<evidence type="ECO:0000259" key="2">
    <source>
        <dbReference type="Pfam" id="PF24542"/>
    </source>
</evidence>
<feature type="region of interest" description="Disordered" evidence="1">
    <location>
        <begin position="304"/>
        <end position="342"/>
    </location>
</feature>
<dbReference type="Proteomes" id="UP001165289">
    <property type="component" value="Unassembled WGS sequence"/>
</dbReference>
<dbReference type="Pfam" id="PF24544">
    <property type="entry name" value="Ig_TPPC8_2nd"/>
    <property type="match status" value="1"/>
</dbReference>
<dbReference type="InterPro" id="IPR058538">
    <property type="entry name" value="Ig_TPPC8_2nd"/>
</dbReference>
<dbReference type="PANTHER" id="PTHR12975">
    <property type="entry name" value="TRANSPORT PROTEIN TRAPP"/>
    <property type="match status" value="1"/>
</dbReference>
<sequence>MAITSHAKALFTSLKEVYGPQVAVLATNEVRGMFWKNGLTIKEFFEPFSNLNIEWTLRDPSGLGGGSGSSQNIHSPQANAGLLGTYKIRTLHVNISEVTGPDNPPISSELFDQILQEELDDIAKRLVPVDESVANSPTELPGPVATSSNAYPWYNSYRKCWLQNIPVMEHEYLRYYVSVLLMVSSNQSDPIAIFEQLNLKLASMIQKQQETKPEDRFSQPKFLTEHLLKTYVLLHDMSNSNLAQAESIYSTMQSKYSPKYCHFLKINSATTSIPPTPSDSTQNIDKWHNNLRYNRDLARRMRQYNTKSDSTEKHQATKIAPSGAAEDGTEHKESNAHTPPNHIIHKVGQYMSAEDMELVTQFLHDYINWSLLSHLETLMRVLYEKVNSHNKFSRLFSSFKKYTSNKSATPSHVGLDQFSEIYTTDSVELHMRMLGDISFMLQNWDLAYNMYHGVKKDFQSDQAWWLYAGAVEMTALSVFMLPTIKKDAVTYFDECFQQYFTICKSIKYALRALMLWGEVMKAKALYLDASVVYTRLGAKVDDLCSSMLLEQAALCVMSRKPIRSRKAAQLMVLSSHMYTKSNHPRHSVRLLKQALVSLQGKSWIAAEDYLLHLLGKHSSFLGKKDFAYTLFESLLSHDPKIYFQFVSASKQEEILKVFLLTFQENKEINQEPQIVIFSEDCSYNSTKQLLPLPIPKVDCTLIRTSWCSGCLEFAFTSRFEATENASNFYVNAGDEELELCKGRRERKELVSRRREVLLKRPSRGSSVFKSSITLESPIHQPSGFKQKMSTINIGTAQFAYSGSLQTTEWRDLEMSAIKLVTGKKLSPIAFRSLAPFLNPKTNNLTRGICVSQECICVEILLRNPLNVSLLLSDIALQWVLEAETGEQTVLSEIISTYKLPACGQRLLQLQLQPLASQGILHVTGLLYSVEPSASKLSPLPENDDPILNSFNRGDDNCNAQGVLELSVRGNRLNESKEHKTSVLYAPDYRLQWEIVPAMPRLFLRFQHWPTHLLSGEIYIIPIELYNCGTLTLHNMVISSPNYTSFLFNFDLKSDSTIIARKGEEMECMELKSDNNISRRINFEPLQPAQGVKGTLVILAPDAHGEHEMNLLFYYDTIHDTKKKTSLPYRIHTHTAYLQVLPSINANSFITQTNINENNEIQAFGSFSIENIGKDGSPETYKIISIIAISKEWRVNVIPGTYDESTLELEPGVTTQLYYLATKDNVNIENQNSNKYTVATLLEIEKSSETDYNYDLLTHQDEFKALADSRSQFSIIFLIKWKTMPLEDVKPHYGTYYVTPTYIDPWKDPTFSHGNLIKPKDLTQKSMARSPHQLINYVLIHPNELKHDFAIKPLCYQKVQVNLQNISGQIVHIMIQFNVPLAESKRSFSWVGNVVKKVKLQPFEVLSKEHKIVFSEVGVYNLMNFTITASANPKGNFLPQYGPKVSYVFLETNCNTLIERK</sequence>
<dbReference type="Pfam" id="PF12739">
    <property type="entry name" value="TRAPPC-Trs85"/>
    <property type="match status" value="1"/>
</dbReference>
<dbReference type="InterPro" id="IPR024420">
    <property type="entry name" value="TRAPP_III_complex_Trs85"/>
</dbReference>
<feature type="domain" description="TPPC8 first Ig-like" evidence="4">
    <location>
        <begin position="807"/>
        <end position="1013"/>
    </location>
</feature>
<organism evidence="5 6">
    <name type="scientific">Oopsacas minuta</name>
    <dbReference type="NCBI Taxonomy" id="111878"/>
    <lineage>
        <taxon>Eukaryota</taxon>
        <taxon>Metazoa</taxon>
        <taxon>Porifera</taxon>
        <taxon>Hexactinellida</taxon>
        <taxon>Hexasterophora</taxon>
        <taxon>Lyssacinosida</taxon>
        <taxon>Leucopsacidae</taxon>
        <taxon>Oopsacas</taxon>
    </lineage>
</organism>
<feature type="domain" description="TPPC8 C-terminal Ig-like" evidence="2">
    <location>
        <begin position="1333"/>
        <end position="1429"/>
    </location>
</feature>
<accession>A0AAV7JWU6</accession>
<keyword evidence="6" id="KW-1185">Reference proteome</keyword>
<dbReference type="InterPro" id="IPR057651">
    <property type="entry name" value="Ig_TPPC8_C"/>
</dbReference>
<reference evidence="5 6" key="1">
    <citation type="journal article" date="2023" name="BMC Biol.">
        <title>The compact genome of the sponge Oopsacas minuta (Hexactinellida) is lacking key metazoan core genes.</title>
        <authorList>
            <person name="Santini S."/>
            <person name="Schenkelaars Q."/>
            <person name="Jourda C."/>
            <person name="Duchesne M."/>
            <person name="Belahbib H."/>
            <person name="Rocher C."/>
            <person name="Selva M."/>
            <person name="Riesgo A."/>
            <person name="Vervoort M."/>
            <person name="Leys S.P."/>
            <person name="Kodjabachian L."/>
            <person name="Le Bivic A."/>
            <person name="Borchiellini C."/>
            <person name="Claverie J.M."/>
            <person name="Renard E."/>
        </authorList>
    </citation>
    <scope>NUCLEOTIDE SEQUENCE [LARGE SCALE GENOMIC DNA]</scope>
    <source>
        <strain evidence="5">SPO-2</strain>
    </source>
</reference>
<feature type="domain" description="TPPC8 second Ig-like" evidence="3">
    <location>
        <begin position="1015"/>
        <end position="1122"/>
    </location>
</feature>
<dbReference type="EMBL" id="JAKMXF010000277">
    <property type="protein sequence ID" value="KAI6653369.1"/>
    <property type="molecule type" value="Genomic_DNA"/>
</dbReference>
<dbReference type="GO" id="GO:1990072">
    <property type="term" value="C:TRAPPIII protein complex"/>
    <property type="evidence" value="ECO:0007669"/>
    <property type="project" value="TreeGrafter"/>
</dbReference>